<dbReference type="GO" id="GO:0008883">
    <property type="term" value="F:glutamyl-tRNA reductase activity"/>
    <property type="evidence" value="ECO:0007669"/>
    <property type="project" value="UniProtKB-EC"/>
</dbReference>
<evidence type="ECO:0000313" key="14">
    <source>
        <dbReference type="EMBL" id="MFC3760261.1"/>
    </source>
</evidence>
<keyword evidence="5 8" id="KW-0560">Oxidoreductase</keyword>
<dbReference type="NCBIfam" id="NF000744">
    <property type="entry name" value="PRK00045.1-3"/>
    <property type="match status" value="1"/>
</dbReference>
<evidence type="ECO:0000256" key="3">
    <source>
        <dbReference type="ARBA" id="ARBA00012970"/>
    </source>
</evidence>
<feature type="site" description="Important for activity" evidence="8">
    <location>
        <position position="99"/>
    </location>
</feature>
<dbReference type="Pfam" id="PF00745">
    <property type="entry name" value="GlutR_dimer"/>
    <property type="match status" value="1"/>
</dbReference>
<dbReference type="InterPro" id="IPR036291">
    <property type="entry name" value="NAD(P)-bd_dom_sf"/>
</dbReference>
<feature type="domain" description="Glutamyl-tRNA reductase N-terminal" evidence="13">
    <location>
        <begin position="6"/>
        <end position="156"/>
    </location>
</feature>
<dbReference type="EMBL" id="JBHRZH010000005">
    <property type="protein sequence ID" value="MFC3760261.1"/>
    <property type="molecule type" value="Genomic_DNA"/>
</dbReference>
<comment type="miscellaneous">
    <text evidence="8">During catalysis, the active site Cys acts as a nucleophile attacking the alpha-carbonyl group of tRNA-bound glutamate with the formation of a thioester intermediate between enzyme and glutamate, and the concomitant release of tRNA(Glu). The thioester intermediate is finally reduced by direct hydride transfer from NADPH, to form the product GSA.</text>
</comment>
<dbReference type="HAMAP" id="MF_00087">
    <property type="entry name" value="Glu_tRNA_reductase"/>
    <property type="match status" value="1"/>
</dbReference>
<evidence type="ECO:0000256" key="7">
    <source>
        <dbReference type="ARBA" id="ARBA00047464"/>
    </source>
</evidence>
<dbReference type="Gene3D" id="3.30.460.30">
    <property type="entry name" value="Glutamyl-tRNA reductase, N-terminal domain"/>
    <property type="match status" value="1"/>
</dbReference>
<feature type="domain" description="Tetrapyrrole biosynthesis glutamyl-tRNA reductase dimerisation" evidence="11">
    <location>
        <begin position="320"/>
        <end position="418"/>
    </location>
</feature>
<sequence>MSVLVVGVSHRSAPIELLERVAAPRDGFDKLLADAAASTHVGEAALLASCNRVEVYAEVSRFHGGVEELSELLASHSGVPLTELTPHLYVRYEDGAVSHLLSVVCGLDSLVVGESQILGQVKKSLRQAQDAETIGPELNGLFQHALRVGKRAQTETELGRAGASIVGAALDYASRQLGGLVERTVLVVGAGSMAALAASTAFRAHQANVVVANRTPEHAVRLAGNVGGRAVPMSDLPAAAAGADVLVSCTGAVGTVIEADLIRAAATGRPADQPLVVLDLAMPRDVDEAVGTLPGVALLDLARLAEALADEGRTDDIEAVRAIVAEEAAAYAASRRAATAAPTVTALRTMAASVVEAELQRLAVRVPDLPPGERAEVEKTVRRVVDKLLHVPTTRVKELAEQPVGTSYTDALRELFALDPNAVDALTDPQIPETQSVQPNEGETS</sequence>
<dbReference type="SUPFAM" id="SSF69742">
    <property type="entry name" value="Glutamyl tRNA-reductase catalytic, N-terminal domain"/>
    <property type="match status" value="1"/>
</dbReference>
<dbReference type="Gene3D" id="3.40.50.720">
    <property type="entry name" value="NAD(P)-binding Rossmann-like Domain"/>
    <property type="match status" value="1"/>
</dbReference>
<dbReference type="InterPro" id="IPR000343">
    <property type="entry name" value="4pyrrol_synth_GluRdtase"/>
</dbReference>
<comment type="pathway">
    <text evidence="1 8 9">Porphyrin-containing compound metabolism; protoporphyrin-IX biosynthesis; 5-aminolevulinate from L-glutamyl-tRNA(Glu): step 1/2.</text>
</comment>
<dbReference type="NCBIfam" id="TIGR01035">
    <property type="entry name" value="hemA"/>
    <property type="match status" value="1"/>
</dbReference>
<feature type="binding site" evidence="8">
    <location>
        <position position="109"/>
    </location>
    <ligand>
        <name>substrate</name>
    </ligand>
</feature>
<dbReference type="Pfam" id="PF01488">
    <property type="entry name" value="Shikimate_DH"/>
    <property type="match status" value="1"/>
</dbReference>
<dbReference type="InterPro" id="IPR018214">
    <property type="entry name" value="GluRdtase_CS"/>
</dbReference>
<dbReference type="RefSeq" id="WP_205122677.1">
    <property type="nucleotide sequence ID" value="NZ_JAFBCM010000001.1"/>
</dbReference>
<feature type="active site" description="Nucleophile" evidence="8">
    <location>
        <position position="50"/>
    </location>
</feature>
<feature type="binding site" evidence="8">
    <location>
        <position position="120"/>
    </location>
    <ligand>
        <name>substrate</name>
    </ligand>
</feature>
<comment type="similarity">
    <text evidence="2 8 9">Belongs to the glutamyl-tRNA reductase family.</text>
</comment>
<comment type="caution">
    <text evidence="8">Lacks conserved residue(s) required for the propagation of feature annotation.</text>
</comment>
<evidence type="ECO:0000256" key="2">
    <source>
        <dbReference type="ARBA" id="ARBA00005916"/>
    </source>
</evidence>
<dbReference type="PROSITE" id="PS00747">
    <property type="entry name" value="GLUTR"/>
    <property type="match status" value="1"/>
</dbReference>
<dbReference type="InterPro" id="IPR006151">
    <property type="entry name" value="Shikm_DH/Glu-tRNA_Rdtase"/>
</dbReference>
<feature type="binding site" evidence="8">
    <location>
        <begin position="114"/>
        <end position="116"/>
    </location>
    <ligand>
        <name>substrate</name>
    </ligand>
</feature>
<keyword evidence="15" id="KW-1185">Reference proteome</keyword>
<comment type="domain">
    <text evidence="8">Possesses an unusual extended V-shaped dimeric structure with each monomer consisting of three distinct domains arranged along a curved 'spinal' alpha-helix. The N-terminal catalytic domain specifically recognizes the glutamate moiety of the substrate. The second domain is the NADPH-binding domain, and the third C-terminal domain is responsible for dimerization.</text>
</comment>
<protein>
    <recommendedName>
        <fullName evidence="3 8">Glutamyl-tRNA reductase</fullName>
        <shortName evidence="8">GluTR</shortName>
        <ecNumber evidence="3 8">1.2.1.70</ecNumber>
    </recommendedName>
</protein>
<feature type="binding site" evidence="8">
    <location>
        <begin position="189"/>
        <end position="194"/>
    </location>
    <ligand>
        <name>NADP(+)</name>
        <dbReference type="ChEBI" id="CHEBI:58349"/>
    </ligand>
</feature>
<dbReference type="EC" id="1.2.1.70" evidence="3 8"/>
<gene>
    <name evidence="8" type="primary">hemA</name>
    <name evidence="14" type="ORF">ACFOUW_05390</name>
</gene>
<evidence type="ECO:0000256" key="9">
    <source>
        <dbReference type="RuleBase" id="RU000584"/>
    </source>
</evidence>
<evidence type="ECO:0000256" key="10">
    <source>
        <dbReference type="SAM" id="MobiDB-lite"/>
    </source>
</evidence>
<dbReference type="Proteomes" id="UP001595699">
    <property type="component" value="Unassembled WGS sequence"/>
</dbReference>
<dbReference type="SUPFAM" id="SSF69075">
    <property type="entry name" value="Glutamyl tRNA-reductase dimerization domain"/>
    <property type="match status" value="1"/>
</dbReference>
<dbReference type="InterPro" id="IPR036453">
    <property type="entry name" value="GluRdtase_dimer_dom_sf"/>
</dbReference>
<evidence type="ECO:0000259" key="11">
    <source>
        <dbReference type="Pfam" id="PF00745"/>
    </source>
</evidence>
<evidence type="ECO:0000256" key="4">
    <source>
        <dbReference type="ARBA" id="ARBA00022857"/>
    </source>
</evidence>
<dbReference type="Pfam" id="PF05201">
    <property type="entry name" value="GlutR_N"/>
    <property type="match status" value="1"/>
</dbReference>
<evidence type="ECO:0000256" key="1">
    <source>
        <dbReference type="ARBA" id="ARBA00005059"/>
    </source>
</evidence>
<comment type="catalytic activity">
    <reaction evidence="7 8 9">
        <text>(S)-4-amino-5-oxopentanoate + tRNA(Glu) + NADP(+) = L-glutamyl-tRNA(Glu) + NADPH + H(+)</text>
        <dbReference type="Rhea" id="RHEA:12344"/>
        <dbReference type="Rhea" id="RHEA-COMP:9663"/>
        <dbReference type="Rhea" id="RHEA-COMP:9680"/>
        <dbReference type="ChEBI" id="CHEBI:15378"/>
        <dbReference type="ChEBI" id="CHEBI:57501"/>
        <dbReference type="ChEBI" id="CHEBI:57783"/>
        <dbReference type="ChEBI" id="CHEBI:58349"/>
        <dbReference type="ChEBI" id="CHEBI:78442"/>
        <dbReference type="ChEBI" id="CHEBI:78520"/>
        <dbReference type="EC" id="1.2.1.70"/>
    </reaction>
</comment>
<dbReference type="PANTHER" id="PTHR43013">
    <property type="entry name" value="GLUTAMYL-TRNA REDUCTASE"/>
    <property type="match status" value="1"/>
</dbReference>
<dbReference type="InterPro" id="IPR015896">
    <property type="entry name" value="4pyrrol_synth_GluRdtase_dimer"/>
</dbReference>
<dbReference type="PIRSF" id="PIRSF000445">
    <property type="entry name" value="4pyrrol_synth_GluRdtase"/>
    <property type="match status" value="1"/>
</dbReference>
<evidence type="ECO:0000256" key="8">
    <source>
        <dbReference type="HAMAP-Rule" id="MF_00087"/>
    </source>
</evidence>
<keyword evidence="6 8" id="KW-0627">Porphyrin biosynthesis</keyword>
<organism evidence="14 15">
    <name type="scientific">Tenggerimyces flavus</name>
    <dbReference type="NCBI Taxonomy" id="1708749"/>
    <lineage>
        <taxon>Bacteria</taxon>
        <taxon>Bacillati</taxon>
        <taxon>Actinomycetota</taxon>
        <taxon>Actinomycetes</taxon>
        <taxon>Propionibacteriales</taxon>
        <taxon>Nocardioidaceae</taxon>
        <taxon>Tenggerimyces</taxon>
    </lineage>
</organism>
<comment type="caution">
    <text evidence="14">The sequence shown here is derived from an EMBL/GenBank/DDBJ whole genome shotgun (WGS) entry which is preliminary data.</text>
</comment>
<evidence type="ECO:0000313" key="15">
    <source>
        <dbReference type="Proteomes" id="UP001595699"/>
    </source>
</evidence>
<dbReference type="CDD" id="cd05213">
    <property type="entry name" value="NAD_bind_Glutamyl_tRNA_reduct"/>
    <property type="match status" value="1"/>
</dbReference>
<proteinExistence type="inferred from homology"/>
<feature type="domain" description="Quinate/shikimate 5-dehydrogenase/glutamyl-tRNA reductase" evidence="12">
    <location>
        <begin position="173"/>
        <end position="304"/>
    </location>
</feature>
<comment type="subunit">
    <text evidence="8">Homodimer.</text>
</comment>
<evidence type="ECO:0000256" key="5">
    <source>
        <dbReference type="ARBA" id="ARBA00023002"/>
    </source>
</evidence>
<feature type="region of interest" description="Disordered" evidence="10">
    <location>
        <begin position="424"/>
        <end position="445"/>
    </location>
</feature>
<dbReference type="PANTHER" id="PTHR43013:SF1">
    <property type="entry name" value="GLUTAMYL-TRNA REDUCTASE"/>
    <property type="match status" value="1"/>
</dbReference>
<reference evidence="15" key="1">
    <citation type="journal article" date="2019" name="Int. J. Syst. Evol. Microbiol.">
        <title>The Global Catalogue of Microorganisms (GCM) 10K type strain sequencing project: providing services to taxonomists for standard genome sequencing and annotation.</title>
        <authorList>
            <consortium name="The Broad Institute Genomics Platform"/>
            <consortium name="The Broad Institute Genome Sequencing Center for Infectious Disease"/>
            <person name="Wu L."/>
            <person name="Ma J."/>
        </authorList>
    </citation>
    <scope>NUCLEOTIDE SEQUENCE [LARGE SCALE GENOMIC DNA]</scope>
    <source>
        <strain evidence="15">CGMCC 4.7241</strain>
    </source>
</reference>
<dbReference type="InterPro" id="IPR036343">
    <property type="entry name" value="GluRdtase_N_sf"/>
</dbReference>
<keyword evidence="4 8" id="KW-0521">NADP</keyword>
<evidence type="ECO:0000256" key="6">
    <source>
        <dbReference type="ARBA" id="ARBA00023244"/>
    </source>
</evidence>
<accession>A0ABV7Y4R7</accession>
<evidence type="ECO:0000259" key="12">
    <source>
        <dbReference type="Pfam" id="PF01488"/>
    </source>
</evidence>
<evidence type="ECO:0000259" key="13">
    <source>
        <dbReference type="Pfam" id="PF05201"/>
    </source>
</evidence>
<name>A0ABV7Y4R7_9ACTN</name>
<feature type="compositionally biased region" description="Polar residues" evidence="10">
    <location>
        <begin position="432"/>
        <end position="445"/>
    </location>
</feature>
<dbReference type="InterPro" id="IPR015895">
    <property type="entry name" value="4pyrrol_synth_GluRdtase_N"/>
</dbReference>
<dbReference type="SUPFAM" id="SSF51735">
    <property type="entry name" value="NAD(P)-binding Rossmann-fold domains"/>
    <property type="match status" value="1"/>
</dbReference>
<comment type="function">
    <text evidence="8">Catalyzes the NADPH-dependent reduction of glutamyl-tRNA(Glu) to glutamate 1-semialdehyde (GSA).</text>
</comment>